<dbReference type="Gene3D" id="1.10.10.60">
    <property type="entry name" value="Homeodomain-like"/>
    <property type="match status" value="2"/>
</dbReference>
<dbReference type="RefSeq" id="WP_008975393.1">
    <property type="nucleotide sequence ID" value="NZ_AP031411.1"/>
</dbReference>
<dbReference type="InterPro" id="IPR018062">
    <property type="entry name" value="HTH_AraC-typ_CS"/>
</dbReference>
<dbReference type="Pfam" id="PF12833">
    <property type="entry name" value="HTH_18"/>
    <property type="match status" value="1"/>
</dbReference>
<dbReference type="InterPro" id="IPR020449">
    <property type="entry name" value="Tscrpt_reg_AraC-type_HTH"/>
</dbReference>
<dbReference type="PANTHER" id="PTHR43280:SF28">
    <property type="entry name" value="HTH-TYPE TRANSCRIPTIONAL ACTIVATOR RHAS"/>
    <property type="match status" value="1"/>
</dbReference>
<dbReference type="SMART" id="SM00342">
    <property type="entry name" value="HTH_ARAC"/>
    <property type="match status" value="1"/>
</dbReference>
<dbReference type="GO" id="GO:0003700">
    <property type="term" value="F:DNA-binding transcription factor activity"/>
    <property type="evidence" value="ECO:0007669"/>
    <property type="project" value="InterPro"/>
</dbReference>
<gene>
    <name evidence="6" type="ORF">EDD74_10469</name>
    <name evidence="5" type="ORF">FAEUMB_28070</name>
</gene>
<dbReference type="GeneID" id="97507141"/>
<accession>A0A4R3JQX7</accession>
<evidence type="ECO:0000313" key="8">
    <source>
        <dbReference type="Proteomes" id="UP000702954"/>
    </source>
</evidence>
<evidence type="ECO:0000256" key="2">
    <source>
        <dbReference type="ARBA" id="ARBA00023125"/>
    </source>
</evidence>
<dbReference type="EMBL" id="BHEO01000008">
    <property type="protein sequence ID" value="GBU06266.1"/>
    <property type="molecule type" value="Genomic_DNA"/>
</dbReference>
<keyword evidence="8" id="KW-1185">Reference proteome</keyword>
<evidence type="ECO:0000313" key="7">
    <source>
        <dbReference type="Proteomes" id="UP000294613"/>
    </source>
</evidence>
<dbReference type="PRINTS" id="PR00032">
    <property type="entry name" value="HTHARAC"/>
</dbReference>
<evidence type="ECO:0000256" key="1">
    <source>
        <dbReference type="ARBA" id="ARBA00023015"/>
    </source>
</evidence>
<keyword evidence="1" id="KW-0805">Transcription regulation</keyword>
<dbReference type="GO" id="GO:0043565">
    <property type="term" value="F:sequence-specific DNA binding"/>
    <property type="evidence" value="ECO:0007669"/>
    <property type="project" value="InterPro"/>
</dbReference>
<sequence>MQVDLWKVLEAFLENFNVNLTLISSKEDDITKFDLGIRKIFGNQNTYEKIAAYVCDTCESRKLYVLQDVFETEYCMFCLPEEERSVGNYCLIGPYQNEKVEENWLNELVQTHKIPTIYMGELQEYYQAMPILPNYQEFKECLVSIIRMLYKNEGKLEICYLDHFTWTEELTAPENQEESNLSANLIEERYKIENDLMKAISQGNIDAALNATARMSSFRIADRFKEASRNYRNFLITANTLYRKAAEMGGVHPYLIDKVSCALAKKIETVCTRAEYSHFNREMIRRYCMLVQNYSFQKYTPLVRKAMNYIELNISQGVSLKNLSEELNVNASYLSTVFKKEMGQTVTEYINQRRVEIAILYLNTSSMQIQDIAFRVGICDVNYFSKVFKKITGMTPTKYREKVLSATKM</sequence>
<reference evidence="5 8" key="1">
    <citation type="journal article" date="2018" name="Int. J. Syst. Evol. Microbiol.">
        <title>Draft Genome Sequence of Faecalimonas umbilicata JCM 30896T, an Acetate-Producing Bacterium Isolated from Human Feces.</title>
        <authorList>
            <person name="Sakamoto M."/>
            <person name="Ikeyama N."/>
            <person name="Yuki M."/>
            <person name="Ohkuma M."/>
        </authorList>
    </citation>
    <scope>NUCLEOTIDE SEQUENCE [LARGE SCALE GENOMIC DNA]</scope>
    <source>
        <strain evidence="5 8">EGH7</strain>
    </source>
</reference>
<dbReference type="Proteomes" id="UP000294613">
    <property type="component" value="Unassembled WGS sequence"/>
</dbReference>
<evidence type="ECO:0000313" key="6">
    <source>
        <dbReference type="EMBL" id="TCS69314.1"/>
    </source>
</evidence>
<dbReference type="PANTHER" id="PTHR43280">
    <property type="entry name" value="ARAC-FAMILY TRANSCRIPTIONAL REGULATOR"/>
    <property type="match status" value="1"/>
</dbReference>
<dbReference type="AlphaFoldDB" id="A0A4R3JQX7"/>
<dbReference type="Proteomes" id="UP000702954">
    <property type="component" value="Unassembled WGS sequence"/>
</dbReference>
<reference evidence="6 7" key="2">
    <citation type="submission" date="2019-03" db="EMBL/GenBank/DDBJ databases">
        <title>Genomic Encyclopedia of Type Strains, Phase IV (KMG-IV): sequencing the most valuable type-strain genomes for metagenomic binning, comparative biology and taxonomic classification.</title>
        <authorList>
            <person name="Goeker M."/>
        </authorList>
    </citation>
    <scope>NUCLEOTIDE SEQUENCE [LARGE SCALE GENOMIC DNA]</scope>
    <source>
        <strain evidence="6 7">DSM 103426</strain>
    </source>
</reference>
<dbReference type="InterPro" id="IPR018060">
    <property type="entry name" value="HTH_AraC"/>
</dbReference>
<evidence type="ECO:0000313" key="5">
    <source>
        <dbReference type="EMBL" id="GBU06266.1"/>
    </source>
</evidence>
<dbReference type="PROSITE" id="PS01124">
    <property type="entry name" value="HTH_ARAC_FAMILY_2"/>
    <property type="match status" value="1"/>
</dbReference>
<keyword evidence="2" id="KW-0238">DNA-binding</keyword>
<dbReference type="EMBL" id="SLZV01000004">
    <property type="protein sequence ID" value="TCS69314.1"/>
    <property type="molecule type" value="Genomic_DNA"/>
</dbReference>
<dbReference type="PROSITE" id="PS00041">
    <property type="entry name" value="HTH_ARAC_FAMILY_1"/>
    <property type="match status" value="1"/>
</dbReference>
<keyword evidence="3" id="KW-0804">Transcription</keyword>
<name>A0A4R3JQX7_9FIRM</name>
<evidence type="ECO:0000256" key="3">
    <source>
        <dbReference type="ARBA" id="ARBA00023163"/>
    </source>
</evidence>
<feature type="domain" description="HTH araC/xylS-type" evidence="4">
    <location>
        <begin position="304"/>
        <end position="402"/>
    </location>
</feature>
<organism evidence="6 7">
    <name type="scientific">Faecalimonas umbilicata</name>
    <dbReference type="NCBI Taxonomy" id="1912855"/>
    <lineage>
        <taxon>Bacteria</taxon>
        <taxon>Bacillati</taxon>
        <taxon>Bacillota</taxon>
        <taxon>Clostridia</taxon>
        <taxon>Lachnospirales</taxon>
        <taxon>Lachnospiraceae</taxon>
        <taxon>Faecalimonas</taxon>
    </lineage>
</organism>
<dbReference type="SUPFAM" id="SSF46689">
    <property type="entry name" value="Homeodomain-like"/>
    <property type="match status" value="2"/>
</dbReference>
<proteinExistence type="predicted"/>
<evidence type="ECO:0000259" key="4">
    <source>
        <dbReference type="PROSITE" id="PS01124"/>
    </source>
</evidence>
<dbReference type="InterPro" id="IPR009057">
    <property type="entry name" value="Homeodomain-like_sf"/>
</dbReference>
<protein>
    <submittedName>
        <fullName evidence="6">Helix-turn-helix protein</fullName>
    </submittedName>
</protein>
<comment type="caution">
    <text evidence="6">The sequence shown here is derived from an EMBL/GenBank/DDBJ whole genome shotgun (WGS) entry which is preliminary data.</text>
</comment>